<protein>
    <submittedName>
        <fullName evidence="1">Uncharacterized protein</fullName>
    </submittedName>
</protein>
<dbReference type="EMBL" id="BQNB010020007">
    <property type="protein sequence ID" value="GJT91316.1"/>
    <property type="molecule type" value="Genomic_DNA"/>
</dbReference>
<dbReference type="Proteomes" id="UP001151760">
    <property type="component" value="Unassembled WGS sequence"/>
</dbReference>
<proteinExistence type="predicted"/>
<keyword evidence="2" id="KW-1185">Reference proteome</keyword>
<reference evidence="1" key="1">
    <citation type="journal article" date="2022" name="Int. J. Mol. Sci.">
        <title>Draft Genome of Tanacetum Coccineum: Genomic Comparison of Closely Related Tanacetum-Family Plants.</title>
        <authorList>
            <person name="Yamashiro T."/>
            <person name="Shiraishi A."/>
            <person name="Nakayama K."/>
            <person name="Satake H."/>
        </authorList>
    </citation>
    <scope>NUCLEOTIDE SEQUENCE</scope>
</reference>
<gene>
    <name evidence="1" type="ORF">Tco_1080161</name>
</gene>
<evidence type="ECO:0000313" key="2">
    <source>
        <dbReference type="Proteomes" id="UP001151760"/>
    </source>
</evidence>
<sequence>MAPLRRSGNNDTNNNENPNIAAIIAQQLQTILPQIVTQVTNNVNNAITVNGGKWLGVEMEMVGNNWMQFQGIQSCNPKAYDEIRRCR</sequence>
<accession>A0ABQ5HUZ6</accession>
<name>A0ABQ5HUZ6_9ASTR</name>
<reference evidence="1" key="2">
    <citation type="submission" date="2022-01" db="EMBL/GenBank/DDBJ databases">
        <authorList>
            <person name="Yamashiro T."/>
            <person name="Shiraishi A."/>
            <person name="Satake H."/>
            <person name="Nakayama K."/>
        </authorList>
    </citation>
    <scope>NUCLEOTIDE SEQUENCE</scope>
</reference>
<comment type="caution">
    <text evidence="1">The sequence shown here is derived from an EMBL/GenBank/DDBJ whole genome shotgun (WGS) entry which is preliminary data.</text>
</comment>
<organism evidence="1 2">
    <name type="scientific">Tanacetum coccineum</name>
    <dbReference type="NCBI Taxonomy" id="301880"/>
    <lineage>
        <taxon>Eukaryota</taxon>
        <taxon>Viridiplantae</taxon>
        <taxon>Streptophyta</taxon>
        <taxon>Embryophyta</taxon>
        <taxon>Tracheophyta</taxon>
        <taxon>Spermatophyta</taxon>
        <taxon>Magnoliopsida</taxon>
        <taxon>eudicotyledons</taxon>
        <taxon>Gunneridae</taxon>
        <taxon>Pentapetalae</taxon>
        <taxon>asterids</taxon>
        <taxon>campanulids</taxon>
        <taxon>Asterales</taxon>
        <taxon>Asteraceae</taxon>
        <taxon>Asteroideae</taxon>
        <taxon>Anthemideae</taxon>
        <taxon>Anthemidinae</taxon>
        <taxon>Tanacetum</taxon>
    </lineage>
</organism>
<evidence type="ECO:0000313" key="1">
    <source>
        <dbReference type="EMBL" id="GJT91316.1"/>
    </source>
</evidence>